<dbReference type="RefSeq" id="WP_245817938.1">
    <property type="nucleotide sequence ID" value="NZ_FZOU01000003.1"/>
</dbReference>
<dbReference type="AlphaFoldDB" id="A0A239J3N5"/>
<proteinExistence type="predicted"/>
<reference evidence="3 4" key="1">
    <citation type="submission" date="2017-06" db="EMBL/GenBank/DDBJ databases">
        <authorList>
            <person name="Kim H.J."/>
            <person name="Triplett B.A."/>
        </authorList>
    </citation>
    <scope>NUCLEOTIDE SEQUENCE [LARGE SCALE GENOMIC DNA]</scope>
    <source>
        <strain evidence="3 4">DSM 18704</strain>
    </source>
</reference>
<evidence type="ECO:0000313" key="3">
    <source>
        <dbReference type="EMBL" id="SNT00415.1"/>
    </source>
</evidence>
<dbReference type="SUPFAM" id="SSF49478">
    <property type="entry name" value="Cna protein B-type domain"/>
    <property type="match status" value="1"/>
</dbReference>
<protein>
    <recommendedName>
        <fullName evidence="5">Carboxypeptidase regulatory-like domain-containing protein</fullName>
    </recommendedName>
</protein>
<organism evidence="3 4">
    <name type="scientific">Granulicella rosea</name>
    <dbReference type="NCBI Taxonomy" id="474952"/>
    <lineage>
        <taxon>Bacteria</taxon>
        <taxon>Pseudomonadati</taxon>
        <taxon>Acidobacteriota</taxon>
        <taxon>Terriglobia</taxon>
        <taxon>Terriglobales</taxon>
        <taxon>Acidobacteriaceae</taxon>
        <taxon>Granulicella</taxon>
    </lineage>
</organism>
<gene>
    <name evidence="3" type="ORF">SAMN05421770_103422</name>
</gene>
<feature type="region of interest" description="Disordered" evidence="1">
    <location>
        <begin position="380"/>
        <end position="400"/>
    </location>
</feature>
<evidence type="ECO:0000313" key="4">
    <source>
        <dbReference type="Proteomes" id="UP000198356"/>
    </source>
</evidence>
<keyword evidence="4" id="KW-1185">Reference proteome</keyword>
<evidence type="ECO:0000256" key="2">
    <source>
        <dbReference type="SAM" id="SignalP"/>
    </source>
</evidence>
<feature type="region of interest" description="Disordered" evidence="1">
    <location>
        <begin position="271"/>
        <end position="346"/>
    </location>
</feature>
<dbReference type="Proteomes" id="UP000198356">
    <property type="component" value="Unassembled WGS sequence"/>
</dbReference>
<feature type="chain" id="PRO_5013189989" description="Carboxypeptidase regulatory-like domain-containing protein" evidence="2">
    <location>
        <begin position="33"/>
        <end position="447"/>
    </location>
</feature>
<keyword evidence="2" id="KW-0732">Signal</keyword>
<feature type="signal peptide" evidence="2">
    <location>
        <begin position="1"/>
        <end position="32"/>
    </location>
</feature>
<feature type="compositionally biased region" description="Low complexity" evidence="1">
    <location>
        <begin position="296"/>
        <end position="317"/>
    </location>
</feature>
<evidence type="ECO:0008006" key="5">
    <source>
        <dbReference type="Google" id="ProtNLM"/>
    </source>
</evidence>
<dbReference type="EMBL" id="FZOU01000003">
    <property type="protein sequence ID" value="SNT00415.1"/>
    <property type="molecule type" value="Genomic_DNA"/>
</dbReference>
<accession>A0A239J3N5</accession>
<sequence length="447" mass="47495">MSQLQPFAKENLRKSASFALAFALLCTAAAVAEPITGVVTNKTNSKPAAGDDVVLLKLSQGMQELARTKTDAKGRFTIEVPQDGLHMIRVTHDKANYFRPVQPGTQSVEVEVFSAAAKVDGVTQEADVMRIQSEPGNNSGLRIVEHYFVKNESSPQKTQFSDHPFELWLPKGAVVEGSAAMAPGGMAVQQPLVPMADDPNHYTMIFPLRPGETQFQVTYKLPYSGSLTLAPKPAQPTDTVAVMLPKSIKFLAGASSPYTPVTEETTAQTFVARNVKPGQPLDFTISGTGELPRDSQAGQQQPAQPTGQTATGTAPGGDAVTPSEASAQMRADTQPGKGLGNPLDSDGNLDPWAKYKWWIVGGLAVVLAVGAGLLFRNPGAPGHASSSPQPNGLPPVAPGGPLQVLKDELFAIETERLQGRLTEAEYVEQKAALEIVLKRTLARNGNV</sequence>
<evidence type="ECO:0000256" key="1">
    <source>
        <dbReference type="SAM" id="MobiDB-lite"/>
    </source>
</evidence>
<name>A0A239J3N5_9BACT</name>